<reference evidence="1" key="1">
    <citation type="submission" date="2022-06" db="EMBL/GenBank/DDBJ databases">
        <authorList>
            <person name="Berger JAMES D."/>
            <person name="Berger JAMES D."/>
        </authorList>
    </citation>
    <scope>NUCLEOTIDE SEQUENCE [LARGE SCALE GENOMIC DNA]</scope>
</reference>
<evidence type="ECO:0000313" key="2">
    <source>
        <dbReference type="WBParaSite" id="SRDH1_56220.1"/>
    </source>
</evidence>
<organism evidence="1 2">
    <name type="scientific">Schistosoma rodhaini</name>
    <dbReference type="NCBI Taxonomy" id="6188"/>
    <lineage>
        <taxon>Eukaryota</taxon>
        <taxon>Metazoa</taxon>
        <taxon>Spiralia</taxon>
        <taxon>Lophotrochozoa</taxon>
        <taxon>Platyhelminthes</taxon>
        <taxon>Trematoda</taxon>
        <taxon>Digenea</taxon>
        <taxon>Strigeidida</taxon>
        <taxon>Schistosomatoidea</taxon>
        <taxon>Schistosomatidae</taxon>
        <taxon>Schistosoma</taxon>
    </lineage>
</organism>
<dbReference type="Proteomes" id="UP000050792">
    <property type="component" value="Unassembled WGS sequence"/>
</dbReference>
<sequence length="88" mass="10060">MVHMGSSILKEQMEYESIVGHRLPWDCISLRCSTALWIRPLGQRLGVWPFKKTTCFGLGTWTVSQPSHKSHSICVAHIYLVLPCTKIY</sequence>
<reference evidence="2" key="2">
    <citation type="submission" date="2023-11" db="UniProtKB">
        <authorList>
            <consortium name="WormBaseParasite"/>
        </authorList>
    </citation>
    <scope>IDENTIFICATION</scope>
</reference>
<proteinExistence type="predicted"/>
<dbReference type="WBParaSite" id="SRDH1_56220.1">
    <property type="protein sequence ID" value="SRDH1_56220.1"/>
    <property type="gene ID" value="SRDH1_56220"/>
</dbReference>
<name>A0AA85FM95_9TREM</name>
<evidence type="ECO:0000313" key="1">
    <source>
        <dbReference type="Proteomes" id="UP000050792"/>
    </source>
</evidence>
<protein>
    <submittedName>
        <fullName evidence="2">Uncharacterized protein</fullName>
    </submittedName>
</protein>
<keyword evidence="1" id="KW-1185">Reference proteome</keyword>
<dbReference type="AlphaFoldDB" id="A0AA85FM95"/>
<accession>A0AA85FM95</accession>